<evidence type="ECO:0000256" key="3">
    <source>
        <dbReference type="ARBA" id="ARBA00022801"/>
    </source>
</evidence>
<evidence type="ECO:0000256" key="5">
    <source>
        <dbReference type="ARBA" id="ARBA00024029"/>
    </source>
</evidence>
<sequence>MAELASPAVTAAVAVVPLGATEQHGPHLPLGTDTTIACALAAGLAAARDDVVVAPALPYGSSGEHAGFAGTLSIGREALRLVLVQLARSWPGPMLFVCGHGGNAEPLAEAMRALPDARAWSPSFGGDAHAGRVETSLMLALAPELVGAARPAGATEPLASLMPALVAGGVRAVAPNGVLGDAAGASAGEGHALLARAVADLVAFTTAWLGGCGRKASSQAAFRPHPSPPRAGGAAAEGRP</sequence>
<dbReference type="InterPro" id="IPR024087">
    <property type="entry name" value="Creatininase-like_sf"/>
</dbReference>
<keyword evidence="2" id="KW-0479">Metal-binding</keyword>
<dbReference type="RefSeq" id="WP_202952061.1">
    <property type="nucleotide sequence ID" value="NZ_JAPCID010000027.1"/>
</dbReference>
<dbReference type="NCBIfam" id="TIGR03964">
    <property type="entry name" value="mycofact_creat"/>
    <property type="match status" value="1"/>
</dbReference>
<dbReference type="Pfam" id="PF02633">
    <property type="entry name" value="Creatininase"/>
    <property type="match status" value="1"/>
</dbReference>
<dbReference type="Gene3D" id="3.40.50.10310">
    <property type="entry name" value="Creatininase"/>
    <property type="match status" value="1"/>
</dbReference>
<evidence type="ECO:0000256" key="2">
    <source>
        <dbReference type="ARBA" id="ARBA00022723"/>
    </source>
</evidence>
<dbReference type="EMBL" id="JAPCID010000027">
    <property type="protein sequence ID" value="MDA0139597.1"/>
    <property type="molecule type" value="Genomic_DNA"/>
</dbReference>
<dbReference type="PANTHER" id="PTHR35005:SF1">
    <property type="entry name" value="2-AMINO-5-FORMYLAMINO-6-RIBOSYLAMINOPYRIMIDIN-4(3H)-ONE 5'-MONOPHOSPHATE DEFORMYLASE"/>
    <property type="match status" value="1"/>
</dbReference>
<name>A0ABT4RM06_9ACTN</name>
<keyword evidence="3" id="KW-0378">Hydrolase</keyword>
<proteinExistence type="inferred from homology"/>
<gene>
    <name evidence="7" type="primary">mftE</name>
    <name evidence="7" type="ORF">OJ962_19005</name>
</gene>
<dbReference type="Proteomes" id="UP001147700">
    <property type="component" value="Unassembled WGS sequence"/>
</dbReference>
<keyword evidence="4" id="KW-0862">Zinc</keyword>
<evidence type="ECO:0000313" key="7">
    <source>
        <dbReference type="EMBL" id="MDA0139597.1"/>
    </source>
</evidence>
<dbReference type="SUPFAM" id="SSF102215">
    <property type="entry name" value="Creatininase"/>
    <property type="match status" value="1"/>
</dbReference>
<comment type="caution">
    <text evidence="7">The sequence shown here is derived from an EMBL/GenBank/DDBJ whole genome shotgun (WGS) entry which is preliminary data.</text>
</comment>
<dbReference type="PANTHER" id="PTHR35005">
    <property type="entry name" value="3-DEHYDRO-SCYLLO-INOSOSE HYDROLASE"/>
    <property type="match status" value="1"/>
</dbReference>
<dbReference type="InterPro" id="IPR023871">
    <property type="entry name" value="MftE"/>
</dbReference>
<evidence type="ECO:0000256" key="6">
    <source>
        <dbReference type="SAM" id="MobiDB-lite"/>
    </source>
</evidence>
<dbReference type="InterPro" id="IPR003785">
    <property type="entry name" value="Creatininase/forma_Hydrolase"/>
</dbReference>
<keyword evidence="8" id="KW-1185">Reference proteome</keyword>
<comment type="similarity">
    <text evidence="5">Belongs to the creatininase superfamily.</text>
</comment>
<protein>
    <submittedName>
        <fullName evidence="7">Mycofactocin biosynthesis peptidyl-dipeptidase MftE</fullName>
    </submittedName>
</protein>
<evidence type="ECO:0000256" key="4">
    <source>
        <dbReference type="ARBA" id="ARBA00022833"/>
    </source>
</evidence>
<feature type="compositionally biased region" description="Low complexity" evidence="6">
    <location>
        <begin position="230"/>
        <end position="240"/>
    </location>
</feature>
<reference evidence="7" key="1">
    <citation type="submission" date="2022-10" db="EMBL/GenBank/DDBJ databases">
        <title>The WGS of Solirubrobacter sp. CPCC 204708.</title>
        <authorList>
            <person name="Jiang Z."/>
        </authorList>
    </citation>
    <scope>NUCLEOTIDE SEQUENCE</scope>
    <source>
        <strain evidence="7">CPCC 204708</strain>
    </source>
</reference>
<feature type="region of interest" description="Disordered" evidence="6">
    <location>
        <begin position="217"/>
        <end position="240"/>
    </location>
</feature>
<accession>A0ABT4RM06</accession>
<organism evidence="7 8">
    <name type="scientific">Solirubrobacter deserti</name>
    <dbReference type="NCBI Taxonomy" id="2282478"/>
    <lineage>
        <taxon>Bacteria</taxon>
        <taxon>Bacillati</taxon>
        <taxon>Actinomycetota</taxon>
        <taxon>Thermoleophilia</taxon>
        <taxon>Solirubrobacterales</taxon>
        <taxon>Solirubrobacteraceae</taxon>
        <taxon>Solirubrobacter</taxon>
    </lineage>
</organism>
<comment type="cofactor">
    <cofactor evidence="1">
        <name>Zn(2+)</name>
        <dbReference type="ChEBI" id="CHEBI:29105"/>
    </cofactor>
</comment>
<evidence type="ECO:0000313" key="8">
    <source>
        <dbReference type="Proteomes" id="UP001147700"/>
    </source>
</evidence>
<evidence type="ECO:0000256" key="1">
    <source>
        <dbReference type="ARBA" id="ARBA00001947"/>
    </source>
</evidence>